<dbReference type="InterPro" id="IPR026325">
    <property type="entry name" value="DUF932"/>
</dbReference>
<evidence type="ECO:0000313" key="1">
    <source>
        <dbReference type="EMBL" id="KKN01040.1"/>
    </source>
</evidence>
<dbReference type="AlphaFoldDB" id="A0A0F9M0U3"/>
<name>A0A0F9M0U3_9ZZZZ</name>
<accession>A0A0F9M0U3</accession>
<reference evidence="1" key="1">
    <citation type="journal article" date="2015" name="Nature">
        <title>Complex archaea that bridge the gap between prokaryotes and eukaryotes.</title>
        <authorList>
            <person name="Spang A."/>
            <person name="Saw J.H."/>
            <person name="Jorgensen S.L."/>
            <person name="Zaremba-Niedzwiedzka K."/>
            <person name="Martijn J."/>
            <person name="Lind A.E."/>
            <person name="van Eijk R."/>
            <person name="Schleper C."/>
            <person name="Guy L."/>
            <person name="Ettema T.J."/>
        </authorList>
    </citation>
    <scope>NUCLEOTIDE SEQUENCE</scope>
</reference>
<gene>
    <name evidence="1" type="ORF">LCGC14_1131680</name>
</gene>
<sequence length="333" mass="37175">MPASLFGERFLSFREPAWHRLGLVLDEPITALKAFRKMGPYEVKLVPLMAAEALDVEIPHKAIVRSATTDDPQNRVFGIVSEDYVLIQPKEFCEIWDEHVAEPIETIGALQQGETLFISTKLPSFDVNGDQVDNYLVAASPMTGGEAAEARVTPVRPVCQNTLILSAHMATETYRIVHVEGAKERLASWLNEIHDRALERTEAIKEAFSILAAKQISTYLEKKVLKKTYPLPPAPRLNAPAEVLTARQDMFEYICTGQKTRRSAVHELFHGRGQGSELPAAEGTAWGLYNAVVELEDYRRGRGSESISRNALYGNRAKIKEQAFEVCLEIAQN</sequence>
<comment type="caution">
    <text evidence="1">The sequence shown here is derived from an EMBL/GenBank/DDBJ whole genome shotgun (WGS) entry which is preliminary data.</text>
</comment>
<evidence type="ECO:0008006" key="2">
    <source>
        <dbReference type="Google" id="ProtNLM"/>
    </source>
</evidence>
<dbReference type="EMBL" id="LAZR01005305">
    <property type="protein sequence ID" value="KKN01040.1"/>
    <property type="molecule type" value="Genomic_DNA"/>
</dbReference>
<dbReference type="NCBIfam" id="TIGR03299">
    <property type="entry name" value="LGT_TIGR03299"/>
    <property type="match status" value="1"/>
</dbReference>
<dbReference type="InterPro" id="IPR017686">
    <property type="entry name" value="Phg/plasmid-like_prot"/>
</dbReference>
<protein>
    <recommendedName>
        <fullName evidence="2">DUF932 domain-containing protein</fullName>
    </recommendedName>
</protein>
<proteinExistence type="predicted"/>
<organism evidence="1">
    <name type="scientific">marine sediment metagenome</name>
    <dbReference type="NCBI Taxonomy" id="412755"/>
    <lineage>
        <taxon>unclassified sequences</taxon>
        <taxon>metagenomes</taxon>
        <taxon>ecological metagenomes</taxon>
    </lineage>
</organism>
<dbReference type="Pfam" id="PF06067">
    <property type="entry name" value="DUF932"/>
    <property type="match status" value="1"/>
</dbReference>